<dbReference type="AlphaFoldDB" id="A0A5N5WY52"/>
<sequence length="72" mass="8447">MDALFLFTNYLCLVASVPRHRQSQVTAKLYICFNNSDKPSQPSSSPTRTFKQVSFLLKYQSIVLWTREEDYH</sequence>
<evidence type="ECO:0000313" key="2">
    <source>
        <dbReference type="Proteomes" id="UP000326565"/>
    </source>
</evidence>
<organism evidence="1 2">
    <name type="scientific">Aspergillus leporis</name>
    <dbReference type="NCBI Taxonomy" id="41062"/>
    <lineage>
        <taxon>Eukaryota</taxon>
        <taxon>Fungi</taxon>
        <taxon>Dikarya</taxon>
        <taxon>Ascomycota</taxon>
        <taxon>Pezizomycotina</taxon>
        <taxon>Eurotiomycetes</taxon>
        <taxon>Eurotiomycetidae</taxon>
        <taxon>Eurotiales</taxon>
        <taxon>Aspergillaceae</taxon>
        <taxon>Aspergillus</taxon>
        <taxon>Aspergillus subgen. Circumdati</taxon>
    </lineage>
</organism>
<protein>
    <submittedName>
        <fullName evidence="1">Uncharacterized protein</fullName>
    </submittedName>
</protein>
<reference evidence="1 2" key="1">
    <citation type="submission" date="2019-04" db="EMBL/GenBank/DDBJ databases">
        <title>Friends and foes A comparative genomics study of 23 Aspergillus species from section Flavi.</title>
        <authorList>
            <consortium name="DOE Joint Genome Institute"/>
            <person name="Kjaerbolling I."/>
            <person name="Vesth T."/>
            <person name="Frisvad J.C."/>
            <person name="Nybo J.L."/>
            <person name="Theobald S."/>
            <person name="Kildgaard S."/>
            <person name="Isbrandt T."/>
            <person name="Kuo A."/>
            <person name="Sato A."/>
            <person name="Lyhne E.K."/>
            <person name="Kogle M.E."/>
            <person name="Wiebenga A."/>
            <person name="Kun R.S."/>
            <person name="Lubbers R.J."/>
            <person name="Makela M.R."/>
            <person name="Barry K."/>
            <person name="Chovatia M."/>
            <person name="Clum A."/>
            <person name="Daum C."/>
            <person name="Haridas S."/>
            <person name="He G."/>
            <person name="LaButti K."/>
            <person name="Lipzen A."/>
            <person name="Mondo S."/>
            <person name="Riley R."/>
            <person name="Salamov A."/>
            <person name="Simmons B.A."/>
            <person name="Magnuson J.K."/>
            <person name="Henrissat B."/>
            <person name="Mortensen U.H."/>
            <person name="Larsen T.O."/>
            <person name="Devries R.P."/>
            <person name="Grigoriev I.V."/>
            <person name="Machida M."/>
            <person name="Baker S.E."/>
            <person name="Andersen M.R."/>
        </authorList>
    </citation>
    <scope>NUCLEOTIDE SEQUENCE [LARGE SCALE GENOMIC DNA]</scope>
    <source>
        <strain evidence="1 2">CBS 151.66</strain>
    </source>
</reference>
<proteinExistence type="predicted"/>
<dbReference type="Proteomes" id="UP000326565">
    <property type="component" value="Unassembled WGS sequence"/>
</dbReference>
<accession>A0A5N5WY52</accession>
<keyword evidence="2" id="KW-1185">Reference proteome</keyword>
<evidence type="ECO:0000313" key="1">
    <source>
        <dbReference type="EMBL" id="KAB8073486.1"/>
    </source>
</evidence>
<dbReference type="EMBL" id="ML732226">
    <property type="protein sequence ID" value="KAB8073486.1"/>
    <property type="molecule type" value="Genomic_DNA"/>
</dbReference>
<gene>
    <name evidence="1" type="ORF">BDV29DRAFT_175474</name>
</gene>
<name>A0A5N5WY52_9EURO</name>